<feature type="transmembrane region" description="Helical" evidence="12">
    <location>
        <begin position="27"/>
        <end position="47"/>
    </location>
</feature>
<evidence type="ECO:0000256" key="1">
    <source>
        <dbReference type="ARBA" id="ARBA00001970"/>
    </source>
</evidence>
<evidence type="ECO:0000313" key="14">
    <source>
        <dbReference type="Proteomes" id="UP000316343"/>
    </source>
</evidence>
<gene>
    <name evidence="12" type="primary">ctaA</name>
    <name evidence="13" type="ORF">FGU71_05335</name>
</gene>
<keyword evidence="9 12" id="KW-0472">Membrane</keyword>
<evidence type="ECO:0000256" key="3">
    <source>
        <dbReference type="ARBA" id="ARBA00022692"/>
    </source>
</evidence>
<dbReference type="EMBL" id="VHJK01000001">
    <property type="protein sequence ID" value="TRD11327.1"/>
    <property type="molecule type" value="Genomic_DNA"/>
</dbReference>
<evidence type="ECO:0000256" key="11">
    <source>
        <dbReference type="ARBA" id="ARBA00048044"/>
    </source>
</evidence>
<dbReference type="HAMAP" id="MF_01665">
    <property type="entry name" value="HemeA_synth_type2"/>
    <property type="match status" value="1"/>
</dbReference>
<dbReference type="EC" id="1.17.99.9" evidence="12"/>
<evidence type="ECO:0000313" key="13">
    <source>
        <dbReference type="EMBL" id="TRD11327.1"/>
    </source>
</evidence>
<keyword evidence="4 12" id="KW-0479">Metal-binding</keyword>
<name>A0A547PB24_9SPHN</name>
<keyword evidence="7 12" id="KW-0408">Iron</keyword>
<keyword evidence="14" id="KW-1185">Reference proteome</keyword>
<dbReference type="OrthoDB" id="9793156at2"/>
<dbReference type="Pfam" id="PF02628">
    <property type="entry name" value="COX15-CtaA"/>
    <property type="match status" value="1"/>
</dbReference>
<dbReference type="InterPro" id="IPR023754">
    <property type="entry name" value="HemeA_Synthase_type2"/>
</dbReference>
<feature type="transmembrane region" description="Helical" evidence="12">
    <location>
        <begin position="326"/>
        <end position="347"/>
    </location>
</feature>
<evidence type="ECO:0000256" key="10">
    <source>
        <dbReference type="ARBA" id="ARBA00044501"/>
    </source>
</evidence>
<comment type="similarity">
    <text evidence="12">Belongs to the COX15/CtaA family. Type 2 subfamily.</text>
</comment>
<comment type="caution">
    <text evidence="13">The sequence shown here is derived from an EMBL/GenBank/DDBJ whole genome shotgun (WGS) entry which is preliminary data.</text>
</comment>
<comment type="subunit">
    <text evidence="12">Interacts with CtaB.</text>
</comment>
<evidence type="ECO:0000256" key="5">
    <source>
        <dbReference type="ARBA" id="ARBA00022989"/>
    </source>
</evidence>
<evidence type="ECO:0000256" key="9">
    <source>
        <dbReference type="ARBA" id="ARBA00023136"/>
    </source>
</evidence>
<feature type="transmembrane region" description="Helical" evidence="12">
    <location>
        <begin position="300"/>
        <end position="320"/>
    </location>
</feature>
<dbReference type="GO" id="GO:0120547">
    <property type="term" value="F:heme A synthase activity"/>
    <property type="evidence" value="ECO:0007669"/>
    <property type="project" value="UniProtKB-EC"/>
</dbReference>
<keyword evidence="6 12" id="KW-0560">Oxidoreductase</keyword>
<comment type="catalytic activity">
    <reaction evidence="11">
        <text>Fe(II)-heme o + 2 A + H2O = Fe(II)-heme a + 2 AH2</text>
        <dbReference type="Rhea" id="RHEA:63388"/>
        <dbReference type="ChEBI" id="CHEBI:13193"/>
        <dbReference type="ChEBI" id="CHEBI:15377"/>
        <dbReference type="ChEBI" id="CHEBI:17499"/>
        <dbReference type="ChEBI" id="CHEBI:60530"/>
        <dbReference type="ChEBI" id="CHEBI:61715"/>
        <dbReference type="EC" id="1.17.99.9"/>
    </reaction>
    <physiologicalReaction direction="left-to-right" evidence="11">
        <dbReference type="Rhea" id="RHEA:63389"/>
    </physiologicalReaction>
</comment>
<evidence type="ECO:0000256" key="4">
    <source>
        <dbReference type="ARBA" id="ARBA00022723"/>
    </source>
</evidence>
<accession>A0A547PB24</accession>
<comment type="subcellular location">
    <subcellularLocation>
        <location evidence="12">Cell membrane</location>
        <topology evidence="12">Multi-pass membrane protein</topology>
    </subcellularLocation>
    <subcellularLocation>
        <location evidence="2">Membrane</location>
        <topology evidence="2">Multi-pass membrane protein</topology>
    </subcellularLocation>
</comment>
<dbReference type="PANTHER" id="PTHR23289">
    <property type="entry name" value="CYTOCHROME C OXIDASE ASSEMBLY PROTEIN COX15"/>
    <property type="match status" value="1"/>
</dbReference>
<feature type="transmembrane region" description="Helical" evidence="12">
    <location>
        <begin position="175"/>
        <end position="193"/>
    </location>
</feature>
<protein>
    <recommendedName>
        <fullName evidence="12">Heme A synthase</fullName>
        <shortName evidence="12">HAS</shortName>
        <ecNumber evidence="12">1.17.99.9</ecNumber>
    </recommendedName>
    <alternativeName>
        <fullName evidence="12">Cytochrome aa3-controlling protein</fullName>
    </alternativeName>
</protein>
<dbReference type="GO" id="GO:0006784">
    <property type="term" value="P:heme A biosynthetic process"/>
    <property type="evidence" value="ECO:0007669"/>
    <property type="project" value="UniProtKB-UniRule"/>
</dbReference>
<evidence type="ECO:0000256" key="7">
    <source>
        <dbReference type="ARBA" id="ARBA00023004"/>
    </source>
</evidence>
<reference evidence="13 14" key="1">
    <citation type="submission" date="2019-06" db="EMBL/GenBank/DDBJ databases">
        <title>Erythrobacter insulae sp. nov., isolated from a tidal flat.</title>
        <authorList>
            <person name="Yoon J.-H."/>
        </authorList>
    </citation>
    <scope>NUCLEOTIDE SEQUENCE [LARGE SCALE GENOMIC DNA]</scope>
    <source>
        <strain evidence="13 14">JBTF-M21</strain>
    </source>
</reference>
<sequence>MSSSIPYPATLGAATASKAQPRAIARWLELVAAFVIVIVLVGGITRLTESGLSITEWDVATGILPPLSDAAWQSEFAKYQATPEYRLEASIGGMTLAEFKFIYFWEWFHRLLARMVGLVYALPLVFFWVKGAIPTGYKGRFVGLLALGGLQGLFGWLMVQSGLVGDMTDVSHFRLSLHLLTALLLLACLVWTARDMRQLVKQPAARPARITGASILVAVVLFIQLLLGAWVAGLNAGHAAYDWPLMNGQLIPDVDFSYGFFWTLSHDPFLLHFLHRWWAWIAVAALVWQARRTGGADRTASIALNAVFGIMIVLGIATVLSGVSLWIAAAHQLVGALLVAATAWAMHAEGAARQAARAAQSA</sequence>
<keyword evidence="8 12" id="KW-0350">Heme biosynthesis</keyword>
<feature type="binding site" description="axial binding residue" evidence="12">
    <location>
        <position position="275"/>
    </location>
    <ligand>
        <name>heme</name>
        <dbReference type="ChEBI" id="CHEBI:30413"/>
    </ligand>
    <ligandPart>
        <name>Fe</name>
        <dbReference type="ChEBI" id="CHEBI:18248"/>
    </ligandPart>
</feature>
<dbReference type="PANTHER" id="PTHR23289:SF2">
    <property type="entry name" value="CYTOCHROME C OXIDASE ASSEMBLY PROTEIN COX15 HOMOLOG"/>
    <property type="match status" value="1"/>
</dbReference>
<feature type="transmembrane region" description="Helical" evidence="12">
    <location>
        <begin position="111"/>
        <end position="129"/>
    </location>
</feature>
<feature type="binding site" description="axial binding residue" evidence="12">
    <location>
        <position position="331"/>
    </location>
    <ligand>
        <name>heme</name>
        <dbReference type="ChEBI" id="CHEBI:30413"/>
    </ligand>
    <ligandPart>
        <name>Fe</name>
        <dbReference type="ChEBI" id="CHEBI:18248"/>
    </ligandPart>
</feature>
<dbReference type="GO" id="GO:0005886">
    <property type="term" value="C:plasma membrane"/>
    <property type="evidence" value="ECO:0007669"/>
    <property type="project" value="UniProtKB-SubCell"/>
</dbReference>
<keyword evidence="5 12" id="KW-1133">Transmembrane helix</keyword>
<comment type="cofactor">
    <cofactor evidence="1 12">
        <name>heme b</name>
        <dbReference type="ChEBI" id="CHEBI:60344"/>
    </cofactor>
</comment>
<evidence type="ECO:0000256" key="2">
    <source>
        <dbReference type="ARBA" id="ARBA00004141"/>
    </source>
</evidence>
<evidence type="ECO:0000256" key="6">
    <source>
        <dbReference type="ARBA" id="ARBA00023002"/>
    </source>
</evidence>
<comment type="function">
    <text evidence="12">Catalyzes the conversion of heme O to heme A by two successive hydroxylations of the methyl group at C8. The first hydroxylation forms heme I, the second hydroxylation results in an unstable dihydroxymethyl group, which spontaneously dehydrates, resulting in the formyl group of heme A.</text>
</comment>
<dbReference type="RefSeq" id="WP_142787593.1">
    <property type="nucleotide sequence ID" value="NZ_VHJK01000001.1"/>
</dbReference>
<organism evidence="13 14">
    <name type="scientific">Erythrobacter insulae</name>
    <dbReference type="NCBI Taxonomy" id="2584124"/>
    <lineage>
        <taxon>Bacteria</taxon>
        <taxon>Pseudomonadati</taxon>
        <taxon>Pseudomonadota</taxon>
        <taxon>Alphaproteobacteria</taxon>
        <taxon>Sphingomonadales</taxon>
        <taxon>Erythrobacteraceae</taxon>
        <taxon>Erythrobacter/Porphyrobacter group</taxon>
        <taxon>Erythrobacter</taxon>
    </lineage>
</organism>
<dbReference type="GO" id="GO:0046872">
    <property type="term" value="F:metal ion binding"/>
    <property type="evidence" value="ECO:0007669"/>
    <property type="project" value="UniProtKB-KW"/>
</dbReference>
<keyword evidence="12" id="KW-1003">Cell membrane</keyword>
<dbReference type="InterPro" id="IPR003780">
    <property type="entry name" value="COX15/CtaA_fam"/>
</dbReference>
<evidence type="ECO:0000256" key="8">
    <source>
        <dbReference type="ARBA" id="ARBA00023133"/>
    </source>
</evidence>
<feature type="transmembrane region" description="Helical" evidence="12">
    <location>
        <begin position="269"/>
        <end position="288"/>
    </location>
</feature>
<dbReference type="UniPathway" id="UPA00269">
    <property type="reaction ID" value="UER00713"/>
</dbReference>
<proteinExistence type="inferred from homology"/>
<evidence type="ECO:0000256" key="12">
    <source>
        <dbReference type="HAMAP-Rule" id="MF_01665"/>
    </source>
</evidence>
<comment type="pathway">
    <text evidence="10 12">Porphyrin-containing compound metabolism; heme A biosynthesis; heme A from heme O: step 1/1.</text>
</comment>
<keyword evidence="3 12" id="KW-0812">Transmembrane</keyword>
<feature type="transmembrane region" description="Helical" evidence="12">
    <location>
        <begin position="213"/>
        <end position="233"/>
    </location>
</feature>
<dbReference type="AlphaFoldDB" id="A0A547PB24"/>
<dbReference type="Proteomes" id="UP000316343">
    <property type="component" value="Unassembled WGS sequence"/>
</dbReference>
<feature type="transmembrane region" description="Helical" evidence="12">
    <location>
        <begin position="141"/>
        <end position="163"/>
    </location>
</feature>